<dbReference type="AlphaFoldDB" id="A0A8S1VQB6"/>
<protein>
    <recommendedName>
        <fullName evidence="5">Transmembrane protein</fullName>
    </recommendedName>
</protein>
<keyword evidence="1" id="KW-0812">Transmembrane</keyword>
<proteinExistence type="predicted"/>
<keyword evidence="1" id="KW-1133">Transmembrane helix</keyword>
<dbReference type="Proteomes" id="UP000689195">
    <property type="component" value="Unassembled WGS sequence"/>
</dbReference>
<evidence type="ECO:0000256" key="1">
    <source>
        <dbReference type="SAM" id="Phobius"/>
    </source>
</evidence>
<evidence type="ECO:0000313" key="4">
    <source>
        <dbReference type="Proteomes" id="UP000689195"/>
    </source>
</evidence>
<reference evidence="3" key="1">
    <citation type="submission" date="2021-01" db="EMBL/GenBank/DDBJ databases">
        <authorList>
            <consortium name="Genoscope - CEA"/>
            <person name="William W."/>
        </authorList>
    </citation>
    <scope>NUCLEOTIDE SEQUENCE</scope>
</reference>
<comment type="caution">
    <text evidence="3">The sequence shown here is derived from an EMBL/GenBank/DDBJ whole genome shotgun (WGS) entry which is preliminary data.</text>
</comment>
<keyword evidence="4" id="KW-1185">Reference proteome</keyword>
<keyword evidence="1" id="KW-0472">Membrane</keyword>
<accession>A0A8S1VQB6</accession>
<feature type="signal peptide" evidence="2">
    <location>
        <begin position="1"/>
        <end position="20"/>
    </location>
</feature>
<evidence type="ECO:0000256" key="2">
    <source>
        <dbReference type="SAM" id="SignalP"/>
    </source>
</evidence>
<feature type="chain" id="PRO_5035850234" description="Transmembrane protein" evidence="2">
    <location>
        <begin position="21"/>
        <end position="221"/>
    </location>
</feature>
<name>A0A8S1VQB6_9CILI</name>
<evidence type="ECO:0000313" key="3">
    <source>
        <dbReference type="EMBL" id="CAD8178901.1"/>
    </source>
</evidence>
<dbReference type="EMBL" id="CAJJDO010000070">
    <property type="protein sequence ID" value="CAD8178901.1"/>
    <property type="molecule type" value="Genomic_DNA"/>
</dbReference>
<evidence type="ECO:0008006" key="5">
    <source>
        <dbReference type="Google" id="ProtNLM"/>
    </source>
</evidence>
<gene>
    <name evidence="3" type="ORF">PPENT_87.1.T0700181</name>
</gene>
<sequence>MKHQMSMHLILITLLNVVSNLNCNSHIHELWLKSNFRGHYKDVASQFNRAILSNVRQISIYGSTVNIGPLKDSIYINVRWMFNLHKFKRLIEQKFDFMIQTVEYITLKQLQLIKIILKRNCIQGIIKKVWSQLTLKIIQLKRLKQLICQAVHIMIQLQQKSKLSLYSKAYLENLEGLIFIYQIFEQLTIFILLTPIYFFIFIIKPQQYRQLLFLIILLRKI</sequence>
<feature type="transmembrane region" description="Helical" evidence="1">
    <location>
        <begin position="179"/>
        <end position="203"/>
    </location>
</feature>
<keyword evidence="2" id="KW-0732">Signal</keyword>
<organism evidence="3 4">
    <name type="scientific">Paramecium pentaurelia</name>
    <dbReference type="NCBI Taxonomy" id="43138"/>
    <lineage>
        <taxon>Eukaryota</taxon>
        <taxon>Sar</taxon>
        <taxon>Alveolata</taxon>
        <taxon>Ciliophora</taxon>
        <taxon>Intramacronucleata</taxon>
        <taxon>Oligohymenophorea</taxon>
        <taxon>Peniculida</taxon>
        <taxon>Parameciidae</taxon>
        <taxon>Paramecium</taxon>
    </lineage>
</organism>